<proteinExistence type="predicted"/>
<evidence type="ECO:0000313" key="2">
    <source>
        <dbReference type="Proteomes" id="UP000316621"/>
    </source>
</evidence>
<name>A0A4Y7IZM9_PAPSO</name>
<protein>
    <submittedName>
        <fullName evidence="1">Uncharacterized protein</fullName>
    </submittedName>
</protein>
<keyword evidence="2" id="KW-1185">Reference proteome</keyword>
<accession>A0A4Y7IZM9</accession>
<gene>
    <name evidence="1" type="ORF">C5167_013193</name>
</gene>
<organism evidence="1 2">
    <name type="scientific">Papaver somniferum</name>
    <name type="common">Opium poppy</name>
    <dbReference type="NCBI Taxonomy" id="3469"/>
    <lineage>
        <taxon>Eukaryota</taxon>
        <taxon>Viridiplantae</taxon>
        <taxon>Streptophyta</taxon>
        <taxon>Embryophyta</taxon>
        <taxon>Tracheophyta</taxon>
        <taxon>Spermatophyta</taxon>
        <taxon>Magnoliopsida</taxon>
        <taxon>Ranunculales</taxon>
        <taxon>Papaveraceae</taxon>
        <taxon>Papaveroideae</taxon>
        <taxon>Papaver</taxon>
    </lineage>
</organism>
<dbReference type="Gramene" id="RZC54343">
    <property type="protein sequence ID" value="RZC54343"/>
    <property type="gene ID" value="C5167_013193"/>
</dbReference>
<dbReference type="AlphaFoldDB" id="A0A4Y7IZM9"/>
<sequence>MVCSLNSRLPAWIQFNVMRERSSFKPPVVRANGRAILPWQTEKDNSYLFRTPQRLNCFGVLPSQGSDFSVVDRYSILFYNPGAVTISNKFSSGMEGLPCGSSVNSSMCDSNTVVVPELTKSQKSLTKSQKLNWSQRERVGNKDHSWRNLLSFEEENMEKSQGEKMLPDLPSLVWNGSPSTLFCN</sequence>
<evidence type="ECO:0000313" key="1">
    <source>
        <dbReference type="EMBL" id="RZC54343.1"/>
    </source>
</evidence>
<dbReference type="EMBL" id="CM010717">
    <property type="protein sequence ID" value="RZC54343.1"/>
    <property type="molecule type" value="Genomic_DNA"/>
</dbReference>
<reference evidence="1 2" key="1">
    <citation type="journal article" date="2018" name="Science">
        <title>The opium poppy genome and morphinan production.</title>
        <authorList>
            <person name="Guo L."/>
            <person name="Winzer T."/>
            <person name="Yang X."/>
            <person name="Li Y."/>
            <person name="Ning Z."/>
            <person name="He Z."/>
            <person name="Teodor R."/>
            <person name="Lu Y."/>
            <person name="Bowser T.A."/>
            <person name="Graham I.A."/>
            <person name="Ye K."/>
        </authorList>
    </citation>
    <scope>NUCLEOTIDE SEQUENCE [LARGE SCALE GENOMIC DNA]</scope>
    <source>
        <strain evidence="2">cv. HN1</strain>
        <tissue evidence="1">Leaves</tissue>
    </source>
</reference>
<dbReference type="Proteomes" id="UP000316621">
    <property type="component" value="Chromosome 3"/>
</dbReference>